<dbReference type="Gene3D" id="1.25.40.20">
    <property type="entry name" value="Ankyrin repeat-containing domain"/>
    <property type="match status" value="1"/>
</dbReference>
<dbReference type="RefSeq" id="WP_400878135.1">
    <property type="nucleotide sequence ID" value="NZ_JBIWXY010000001.1"/>
</dbReference>
<feature type="chain" id="PRO_5045931154" evidence="4">
    <location>
        <begin position="23"/>
        <end position="159"/>
    </location>
</feature>
<sequence>MKKMLKVILATLVLGWAVVSHAEDPQVEYTDAIGKGDMKVVKKYFNNPYTVNELFFAWTGLEIAANKGQLKTVKFFVENGADVNYKHPITKMTALHLAAYQGNKEVVKYLIDHGADVNAKLRGNVSIIRALKDEGRTDMVEFLEAAGAKNDGCQEEKCH</sequence>
<keyword evidence="6" id="KW-1185">Reference proteome</keyword>
<gene>
    <name evidence="5" type="ORF">ACIKP9_01055</name>
</gene>
<dbReference type="EMBL" id="JBIWXY010000001">
    <property type="protein sequence ID" value="MFJ5444809.1"/>
    <property type="molecule type" value="Genomic_DNA"/>
</dbReference>
<dbReference type="InterPro" id="IPR036770">
    <property type="entry name" value="Ankyrin_rpt-contain_sf"/>
</dbReference>
<reference evidence="5 6" key="1">
    <citation type="submission" date="2024-11" db="EMBL/GenBank/DDBJ databases">
        <authorList>
            <person name="Kaparullina E.N."/>
            <person name="Delegan Y.A."/>
            <person name="Doronina N.V."/>
        </authorList>
    </citation>
    <scope>NUCLEOTIDE SEQUENCE [LARGE SCALE GENOMIC DNA]</scope>
    <source>
        <strain evidence="5 6">7sh_L</strain>
    </source>
</reference>
<dbReference type="InterPro" id="IPR002110">
    <property type="entry name" value="Ankyrin_rpt"/>
</dbReference>
<evidence type="ECO:0000313" key="5">
    <source>
        <dbReference type="EMBL" id="MFJ5444809.1"/>
    </source>
</evidence>
<dbReference type="PANTHER" id="PTHR24171:SF9">
    <property type="entry name" value="ANKYRIN REPEAT DOMAIN-CONTAINING PROTEIN 39"/>
    <property type="match status" value="1"/>
</dbReference>
<evidence type="ECO:0000256" key="2">
    <source>
        <dbReference type="ARBA" id="ARBA00023043"/>
    </source>
</evidence>
<feature type="repeat" description="ANK" evidence="3">
    <location>
        <begin position="56"/>
        <end position="88"/>
    </location>
</feature>
<dbReference type="PROSITE" id="PS50088">
    <property type="entry name" value="ANK_REPEAT"/>
    <property type="match status" value="2"/>
</dbReference>
<evidence type="ECO:0000256" key="3">
    <source>
        <dbReference type="PROSITE-ProRule" id="PRU00023"/>
    </source>
</evidence>
<feature type="signal peptide" evidence="4">
    <location>
        <begin position="1"/>
        <end position="22"/>
    </location>
</feature>
<dbReference type="Proteomes" id="UP001617669">
    <property type="component" value="Unassembled WGS sequence"/>
</dbReference>
<keyword evidence="2 3" id="KW-0040">ANK repeat</keyword>
<name>A0ABW8GHG1_9PROT</name>
<protein>
    <submittedName>
        <fullName evidence="5">Ankyrin repeat domain-containing protein</fullName>
    </submittedName>
</protein>
<evidence type="ECO:0000256" key="4">
    <source>
        <dbReference type="SAM" id="SignalP"/>
    </source>
</evidence>
<comment type="caution">
    <text evidence="5">The sequence shown here is derived from an EMBL/GenBank/DDBJ whole genome shotgun (WGS) entry which is preliminary data.</text>
</comment>
<dbReference type="PROSITE" id="PS50297">
    <property type="entry name" value="ANK_REP_REGION"/>
    <property type="match status" value="2"/>
</dbReference>
<feature type="repeat" description="ANK" evidence="3">
    <location>
        <begin position="90"/>
        <end position="122"/>
    </location>
</feature>
<evidence type="ECO:0000256" key="1">
    <source>
        <dbReference type="ARBA" id="ARBA00022737"/>
    </source>
</evidence>
<proteinExistence type="predicted"/>
<dbReference type="PRINTS" id="PR01415">
    <property type="entry name" value="ANKYRIN"/>
</dbReference>
<dbReference type="SMART" id="SM00248">
    <property type="entry name" value="ANK"/>
    <property type="match status" value="2"/>
</dbReference>
<dbReference type="SUPFAM" id="SSF48403">
    <property type="entry name" value="Ankyrin repeat"/>
    <property type="match status" value="1"/>
</dbReference>
<evidence type="ECO:0000313" key="6">
    <source>
        <dbReference type="Proteomes" id="UP001617669"/>
    </source>
</evidence>
<dbReference type="PANTHER" id="PTHR24171">
    <property type="entry name" value="ANKYRIN REPEAT DOMAIN-CONTAINING PROTEIN 39-RELATED"/>
    <property type="match status" value="1"/>
</dbReference>
<accession>A0ABW8GHG1</accession>
<keyword evidence="4" id="KW-0732">Signal</keyword>
<organism evidence="5 6">
    <name type="scientific">Methylobacillus methanolivorans</name>
    <dbReference type="NCBI Taxonomy" id="1848927"/>
    <lineage>
        <taxon>Bacteria</taxon>
        <taxon>Pseudomonadati</taxon>
        <taxon>Pseudomonadota</taxon>
        <taxon>Betaproteobacteria</taxon>
        <taxon>Nitrosomonadales</taxon>
        <taxon>Methylophilaceae</taxon>
        <taxon>Methylobacillus</taxon>
    </lineage>
</organism>
<keyword evidence="1" id="KW-0677">Repeat</keyword>
<dbReference type="Pfam" id="PF12796">
    <property type="entry name" value="Ank_2"/>
    <property type="match status" value="1"/>
</dbReference>